<organism evidence="1 2">
    <name type="scientific">Geobacillus thermodenitrificans</name>
    <dbReference type="NCBI Taxonomy" id="33940"/>
    <lineage>
        <taxon>Bacteria</taxon>
        <taxon>Bacillati</taxon>
        <taxon>Bacillota</taxon>
        <taxon>Bacilli</taxon>
        <taxon>Bacillales</taxon>
        <taxon>Anoxybacillaceae</taxon>
        <taxon>Geobacillus</taxon>
    </lineage>
</organism>
<sequence length="88" mass="9308">MKGTGALLIFPFLSSFFGYTDHMEPPVIQGQVSVSISSPTESYDQSSPIQELAPQTFGASVEKSVTLPSGLHISASSSSTVIVPEFTK</sequence>
<proteinExistence type="predicted"/>
<accession>A0ABY9Q9T5</accession>
<dbReference type="Proteomes" id="UP001297580">
    <property type="component" value="Chromosome"/>
</dbReference>
<protein>
    <submittedName>
        <fullName evidence="1">Uncharacterized protein</fullName>
    </submittedName>
</protein>
<dbReference type="RefSeq" id="WP_008880557.1">
    <property type="nucleotide sequence ID" value="NZ_CP017690.1"/>
</dbReference>
<keyword evidence="2" id="KW-1185">Reference proteome</keyword>
<evidence type="ECO:0000313" key="2">
    <source>
        <dbReference type="Proteomes" id="UP001297580"/>
    </source>
</evidence>
<dbReference type="EMBL" id="CP133461">
    <property type="protein sequence ID" value="WMV74878.1"/>
    <property type="molecule type" value="Genomic_DNA"/>
</dbReference>
<gene>
    <name evidence="1" type="ORF">HSX42_11285</name>
</gene>
<name>A0ABY9Q9T5_GEOTD</name>
<evidence type="ECO:0000313" key="1">
    <source>
        <dbReference type="EMBL" id="WMV74878.1"/>
    </source>
</evidence>
<reference evidence="1 2" key="1">
    <citation type="submission" date="2023-08" db="EMBL/GenBank/DDBJ databases">
        <title>Complete genome sequence of Geobacillus thermodenitrificans K1041, a genetically tractable strain representative of the genus Geobacillus.</title>
        <authorList>
            <person name="Kani S."/>
            <person name="Suzuki H."/>
        </authorList>
    </citation>
    <scope>NUCLEOTIDE SEQUENCE [LARGE SCALE GENOMIC DNA]</scope>
    <source>
        <strain evidence="1 2">K1041</strain>
    </source>
</reference>